<dbReference type="Pfam" id="PF00216">
    <property type="entry name" value="Bac_DNA_binding"/>
    <property type="match status" value="1"/>
</dbReference>
<evidence type="ECO:0000256" key="2">
    <source>
        <dbReference type="ARBA" id="ARBA00023125"/>
    </source>
</evidence>
<comment type="similarity">
    <text evidence="1 3">Belongs to the bacterial histone-like protein family.</text>
</comment>
<dbReference type="PANTHER" id="PTHR33175">
    <property type="entry name" value="DNA-BINDING PROTEIN HU"/>
    <property type="match status" value="1"/>
</dbReference>
<dbReference type="InterPro" id="IPR010992">
    <property type="entry name" value="IHF-like_DNA-bd_dom_sf"/>
</dbReference>
<evidence type="ECO:0000313" key="5">
    <source>
        <dbReference type="Proteomes" id="UP000242881"/>
    </source>
</evidence>
<evidence type="ECO:0000256" key="1">
    <source>
        <dbReference type="ARBA" id="ARBA00010529"/>
    </source>
</evidence>
<dbReference type="InterPro" id="IPR000119">
    <property type="entry name" value="Hist_DNA-bd"/>
</dbReference>
<accession>A0A2J6WLW4</accession>
<dbReference type="GO" id="GO:0030527">
    <property type="term" value="F:structural constituent of chromatin"/>
    <property type="evidence" value="ECO:0007669"/>
    <property type="project" value="InterPro"/>
</dbReference>
<dbReference type="Gene3D" id="4.10.520.10">
    <property type="entry name" value="IHF-like DNA-binding proteins"/>
    <property type="match status" value="1"/>
</dbReference>
<reference evidence="4 5" key="1">
    <citation type="submission" date="2018-01" db="EMBL/GenBank/DDBJ databases">
        <title>Metagenomic assembled genomes from two thermal pools in the Uzon Caldera, Kamchatka, Russia.</title>
        <authorList>
            <person name="Wilkins L."/>
            <person name="Ettinger C."/>
        </authorList>
    </citation>
    <scope>NUCLEOTIDE SEQUENCE [LARGE SCALE GENOMIC DNA]</scope>
    <source>
        <strain evidence="4">ZAV-05</strain>
    </source>
</reference>
<gene>
    <name evidence="4" type="ORF">C0187_04270</name>
</gene>
<name>A0A2J6WLW4_9BACT</name>
<dbReference type="Proteomes" id="UP000242881">
    <property type="component" value="Unassembled WGS sequence"/>
</dbReference>
<dbReference type="PANTHER" id="PTHR33175:SF5">
    <property type="entry name" value="INTEGRATION HOST FACTOR SUBUNIT BETA"/>
    <property type="match status" value="1"/>
</dbReference>
<organism evidence="4 5">
    <name type="scientific">Calditerrivibrio nitroreducens</name>
    <dbReference type="NCBI Taxonomy" id="477976"/>
    <lineage>
        <taxon>Bacteria</taxon>
        <taxon>Pseudomonadati</taxon>
        <taxon>Deferribacterota</taxon>
        <taxon>Deferribacteres</taxon>
        <taxon>Deferribacterales</taxon>
        <taxon>Calditerrivibrionaceae</taxon>
    </lineage>
</organism>
<dbReference type="SUPFAM" id="SSF47729">
    <property type="entry name" value="IHF-like DNA-binding proteins"/>
    <property type="match status" value="1"/>
</dbReference>
<dbReference type="RefSeq" id="WP_013450501.1">
    <property type="nucleotide sequence ID" value="NZ_JBNAVA010000001.1"/>
</dbReference>
<dbReference type="GO" id="GO:0005829">
    <property type="term" value="C:cytosol"/>
    <property type="evidence" value="ECO:0007669"/>
    <property type="project" value="TreeGrafter"/>
</dbReference>
<protein>
    <submittedName>
        <fullName evidence="4">Integration host factor subunit beta</fullName>
    </submittedName>
</protein>
<comment type="caution">
    <text evidence="4">The sequence shown here is derived from an EMBL/GenBank/DDBJ whole genome shotgun (WGS) entry which is preliminary data.</text>
</comment>
<proteinExistence type="inferred from homology"/>
<dbReference type="GO" id="GO:0003677">
    <property type="term" value="F:DNA binding"/>
    <property type="evidence" value="ECO:0007669"/>
    <property type="project" value="UniProtKB-KW"/>
</dbReference>
<dbReference type="AlphaFoldDB" id="A0A2J6WLW4"/>
<keyword evidence="2" id="KW-0238">DNA-binding</keyword>
<sequence length="92" mass="10556">MNKSELIEKIAEENPHLSKRQVEFIVNGVFNSIKSALESDEKVEIRGFGSFKVRKKNRKEARNPKTGEKVIVEAKSVPYFKPSREIKLALLK</sequence>
<evidence type="ECO:0000313" key="4">
    <source>
        <dbReference type="EMBL" id="PMP71374.1"/>
    </source>
</evidence>
<evidence type="ECO:0000256" key="3">
    <source>
        <dbReference type="RuleBase" id="RU003939"/>
    </source>
</evidence>
<dbReference type="PRINTS" id="PR01727">
    <property type="entry name" value="DNABINDINGHU"/>
</dbReference>
<dbReference type="CDD" id="cd13836">
    <property type="entry name" value="IHF_B"/>
    <property type="match status" value="1"/>
</dbReference>
<dbReference type="EMBL" id="PNIN01000042">
    <property type="protein sequence ID" value="PMP71374.1"/>
    <property type="molecule type" value="Genomic_DNA"/>
</dbReference>
<dbReference type="OMA" id="MSMTKAD"/>
<dbReference type="SMART" id="SM00411">
    <property type="entry name" value="BHL"/>
    <property type="match status" value="1"/>
</dbReference>